<keyword evidence="1" id="KW-0812">Transmembrane</keyword>
<dbReference type="OrthoDB" id="2392789at2759"/>
<accession>A0A225AN19</accession>
<reference evidence="2 3" key="1">
    <citation type="submission" date="2015-06" db="EMBL/GenBank/DDBJ databases">
        <title>Talaromyces atroroseus IBT 11181 draft genome.</title>
        <authorList>
            <person name="Rasmussen K.B."/>
            <person name="Rasmussen S."/>
            <person name="Petersen B."/>
            <person name="Sicheritz-Ponten T."/>
            <person name="Mortensen U.H."/>
            <person name="Thrane U."/>
        </authorList>
    </citation>
    <scope>NUCLEOTIDE SEQUENCE [LARGE SCALE GENOMIC DNA]</scope>
    <source>
        <strain evidence="2 3">IBT 11181</strain>
    </source>
</reference>
<evidence type="ECO:0000313" key="2">
    <source>
        <dbReference type="EMBL" id="OKL60843.1"/>
    </source>
</evidence>
<organism evidence="2 3">
    <name type="scientific">Talaromyces atroroseus</name>
    <dbReference type="NCBI Taxonomy" id="1441469"/>
    <lineage>
        <taxon>Eukaryota</taxon>
        <taxon>Fungi</taxon>
        <taxon>Dikarya</taxon>
        <taxon>Ascomycota</taxon>
        <taxon>Pezizomycotina</taxon>
        <taxon>Eurotiomycetes</taxon>
        <taxon>Eurotiomycetidae</taxon>
        <taxon>Eurotiales</taxon>
        <taxon>Trichocomaceae</taxon>
        <taxon>Talaromyces</taxon>
        <taxon>Talaromyces sect. Trachyspermi</taxon>
    </lineage>
</organism>
<sequence>MPLRRTAAGTTPSLKPKTSLSIPLIDSPLPSPVLPSIIPTHGQRRPGSGKRRAFRILSLCAVIFILTRIPLIAVFNAFPLVLGWFVGDQDYQLPPILPDSASPVIMKNEHGRQKWTVHIPADMELPLSLPQMRDLCSNCLQMSQQVSHGKFQSFDYFRPDPNFIDIADRQAKSMLSAENKQDAFCETSLTFVMQSEDAGLGNTLMNLFMSYGLAQKQGRSFFIDDTNWAYGTFSAYFKPLPKPACRPPPLAYRVPCPLQARHLVVSSSNAHLIFGDSFEEYFRSPFVAGETQQKEIFDMAHTGYEALFHIIGDDAVYLQQRILGLNREVRSKGGIAVGVHVRHGDTHPLEAQYSDSYIPLDLYVKKLSTIIRTHLEQADSDSALAQSMISHSKIMLASDDPDVYSSLELGGAERAQNYISLASKSSLDAANDQQELLADENSGWEGGFFQDMFWSLGVAADYSLVGGPLPSNRGPTDSKTLSLGSVAEQHRLQPSKEALSLREWIGRAYLLDLAVLSQSDQVLCGISSASCRLLAVMMGWNKAITRQSWQNIDGNWSWSHSLPR</sequence>
<name>A0A225AN19_TALAT</name>
<evidence type="ECO:0000313" key="3">
    <source>
        <dbReference type="Proteomes" id="UP000214365"/>
    </source>
</evidence>
<dbReference type="PANTHER" id="PTHR13132">
    <property type="entry name" value="ALPHA- 1,6 -FUCOSYLTRANSFERASE"/>
    <property type="match status" value="1"/>
</dbReference>
<feature type="transmembrane region" description="Helical" evidence="1">
    <location>
        <begin position="53"/>
        <end position="86"/>
    </location>
</feature>
<gene>
    <name evidence="2" type="ORF">UA08_03932</name>
</gene>
<keyword evidence="1" id="KW-1133">Transmembrane helix</keyword>
<dbReference type="Proteomes" id="UP000214365">
    <property type="component" value="Unassembled WGS sequence"/>
</dbReference>
<dbReference type="EMBL" id="LFMY01000004">
    <property type="protein sequence ID" value="OKL60843.1"/>
    <property type="molecule type" value="Genomic_DNA"/>
</dbReference>
<dbReference type="GO" id="GO:0006487">
    <property type="term" value="P:protein N-linked glycosylation"/>
    <property type="evidence" value="ECO:0007669"/>
    <property type="project" value="TreeGrafter"/>
</dbReference>
<proteinExistence type="predicted"/>
<protein>
    <submittedName>
        <fullName evidence="2">Uncharacterized protein</fullName>
    </submittedName>
</protein>
<dbReference type="RefSeq" id="XP_020120964.1">
    <property type="nucleotide sequence ID" value="XM_020266286.1"/>
</dbReference>
<dbReference type="GO" id="GO:0046921">
    <property type="term" value="F:alpha-(1-&gt;6)-fucosyltransferase activity"/>
    <property type="evidence" value="ECO:0007669"/>
    <property type="project" value="TreeGrafter"/>
</dbReference>
<keyword evidence="1" id="KW-0472">Membrane</keyword>
<dbReference type="PANTHER" id="PTHR13132:SF29">
    <property type="entry name" value="ALPHA-(1,6)-FUCOSYLTRANSFERASE"/>
    <property type="match status" value="1"/>
</dbReference>
<comment type="caution">
    <text evidence="2">The sequence shown here is derived from an EMBL/GenBank/DDBJ whole genome shotgun (WGS) entry which is preliminary data.</text>
</comment>
<dbReference type="AlphaFoldDB" id="A0A225AN19"/>
<dbReference type="GeneID" id="31003687"/>
<evidence type="ECO:0000256" key="1">
    <source>
        <dbReference type="SAM" id="Phobius"/>
    </source>
</evidence>
<keyword evidence="3" id="KW-1185">Reference proteome</keyword>